<name>A0A210PDF6_MIZYE</name>
<organism evidence="1 2">
    <name type="scientific">Mizuhopecten yessoensis</name>
    <name type="common">Japanese scallop</name>
    <name type="synonym">Patinopecten yessoensis</name>
    <dbReference type="NCBI Taxonomy" id="6573"/>
    <lineage>
        <taxon>Eukaryota</taxon>
        <taxon>Metazoa</taxon>
        <taxon>Spiralia</taxon>
        <taxon>Lophotrochozoa</taxon>
        <taxon>Mollusca</taxon>
        <taxon>Bivalvia</taxon>
        <taxon>Autobranchia</taxon>
        <taxon>Pteriomorphia</taxon>
        <taxon>Pectinida</taxon>
        <taxon>Pectinoidea</taxon>
        <taxon>Pectinidae</taxon>
        <taxon>Mizuhopecten</taxon>
    </lineage>
</organism>
<comment type="caution">
    <text evidence="1">The sequence shown here is derived from an EMBL/GenBank/DDBJ whole genome shotgun (WGS) entry which is preliminary data.</text>
</comment>
<sequence>MHDRVGKLEKEHRDLDPVIVPGHRVGKDRKRERVFIVYSKDVMRPSNYRLDGLGSVLIRSPYFISGESKSDSKRQIGVLYDDNRKAQKALSIYRKRLWETHSNLNVIRIHSVTFRNNIETKEQPCVVLYCSSKGIVPLGEPDFPKRLEIDEHDSVVVIVREGYFRRGSGYETQASDAYHNTLKMGCNIGRLNLEEGQQHLSGTLGPFVRNKNNEVGFLTCAHVLFNITNSSENFYFPGGASSTIEVTQPSPDIRTPSGSACGIVDKAIFDPGRDTSIDVAVVQLTDDKRIPTAGQFANAKISKLEKAGKLKIMFE</sequence>
<dbReference type="Proteomes" id="UP000242188">
    <property type="component" value="Unassembled WGS sequence"/>
</dbReference>
<proteinExistence type="predicted"/>
<dbReference type="OrthoDB" id="6161447at2759"/>
<protein>
    <submittedName>
        <fullName evidence="1">Uncharacterized protein</fullName>
    </submittedName>
</protein>
<reference evidence="1 2" key="1">
    <citation type="journal article" date="2017" name="Nat. Ecol. Evol.">
        <title>Scallop genome provides insights into evolution of bilaterian karyotype and development.</title>
        <authorList>
            <person name="Wang S."/>
            <person name="Zhang J."/>
            <person name="Jiao W."/>
            <person name="Li J."/>
            <person name="Xun X."/>
            <person name="Sun Y."/>
            <person name="Guo X."/>
            <person name="Huan P."/>
            <person name="Dong B."/>
            <person name="Zhang L."/>
            <person name="Hu X."/>
            <person name="Sun X."/>
            <person name="Wang J."/>
            <person name="Zhao C."/>
            <person name="Wang Y."/>
            <person name="Wang D."/>
            <person name="Huang X."/>
            <person name="Wang R."/>
            <person name="Lv J."/>
            <person name="Li Y."/>
            <person name="Zhang Z."/>
            <person name="Liu B."/>
            <person name="Lu W."/>
            <person name="Hui Y."/>
            <person name="Liang J."/>
            <person name="Zhou Z."/>
            <person name="Hou R."/>
            <person name="Li X."/>
            <person name="Liu Y."/>
            <person name="Li H."/>
            <person name="Ning X."/>
            <person name="Lin Y."/>
            <person name="Zhao L."/>
            <person name="Xing Q."/>
            <person name="Dou J."/>
            <person name="Li Y."/>
            <person name="Mao J."/>
            <person name="Guo H."/>
            <person name="Dou H."/>
            <person name="Li T."/>
            <person name="Mu C."/>
            <person name="Jiang W."/>
            <person name="Fu Q."/>
            <person name="Fu X."/>
            <person name="Miao Y."/>
            <person name="Liu J."/>
            <person name="Yu Q."/>
            <person name="Li R."/>
            <person name="Liao H."/>
            <person name="Li X."/>
            <person name="Kong Y."/>
            <person name="Jiang Z."/>
            <person name="Chourrout D."/>
            <person name="Li R."/>
            <person name="Bao Z."/>
        </authorList>
    </citation>
    <scope>NUCLEOTIDE SEQUENCE [LARGE SCALE GENOMIC DNA]</scope>
    <source>
        <strain evidence="1 2">PY_sf001</strain>
    </source>
</reference>
<keyword evidence="2" id="KW-1185">Reference proteome</keyword>
<dbReference type="AlphaFoldDB" id="A0A210PDF6"/>
<gene>
    <name evidence="1" type="ORF">KP79_PYT03429</name>
</gene>
<evidence type="ECO:0000313" key="2">
    <source>
        <dbReference type="Proteomes" id="UP000242188"/>
    </source>
</evidence>
<evidence type="ECO:0000313" key="1">
    <source>
        <dbReference type="EMBL" id="OWF34502.1"/>
    </source>
</evidence>
<dbReference type="EMBL" id="NEDP02082573">
    <property type="protein sequence ID" value="OWF34502.1"/>
    <property type="molecule type" value="Genomic_DNA"/>
</dbReference>
<accession>A0A210PDF6</accession>